<dbReference type="GO" id="GO:0016616">
    <property type="term" value="F:oxidoreductase activity, acting on the CH-OH group of donors, NAD or NADP as acceptor"/>
    <property type="evidence" value="ECO:0007669"/>
    <property type="project" value="InterPro"/>
</dbReference>
<feature type="domain" description="UDP-glucose/GDP-mannose dehydrogenase C-terminal" evidence="1">
    <location>
        <begin position="3"/>
        <end position="78"/>
    </location>
</feature>
<name>X1K496_9ZZZZ</name>
<dbReference type="PANTHER" id="PTHR43750">
    <property type="entry name" value="UDP-GLUCOSE 6-DEHYDROGENASE TUAD"/>
    <property type="match status" value="1"/>
</dbReference>
<protein>
    <recommendedName>
        <fullName evidence="1">UDP-glucose/GDP-mannose dehydrogenase C-terminal domain-containing protein</fullName>
    </recommendedName>
</protein>
<dbReference type="SUPFAM" id="SSF52413">
    <property type="entry name" value="UDP-glucose/GDP-mannose dehydrogenase C-terminal domain"/>
    <property type="match status" value="1"/>
</dbReference>
<organism evidence="2">
    <name type="scientific">marine sediment metagenome</name>
    <dbReference type="NCBI Taxonomy" id="412755"/>
    <lineage>
        <taxon>unclassified sequences</taxon>
        <taxon>metagenomes</taxon>
        <taxon>ecological metagenomes</taxon>
    </lineage>
</organism>
<dbReference type="PANTHER" id="PTHR43750:SF3">
    <property type="entry name" value="UDP-GLUCOSE 6-DEHYDROGENASE TUAD"/>
    <property type="match status" value="1"/>
</dbReference>
<dbReference type="SMART" id="SM00984">
    <property type="entry name" value="UDPG_MGDP_dh_C"/>
    <property type="match status" value="1"/>
</dbReference>
<sequence>TIAILGLAFKQNTDDIRKSPAIDIIQLLLKEGANIRCFDPLAMDNTKKTLPNLTYCQDEYETAQGSADYYFIGMGNNR</sequence>
<evidence type="ECO:0000313" key="2">
    <source>
        <dbReference type="EMBL" id="GAH76883.1"/>
    </source>
</evidence>
<dbReference type="InterPro" id="IPR014027">
    <property type="entry name" value="UDP-Glc/GDP-Man_DH_C"/>
</dbReference>
<feature type="non-terminal residue" evidence="2">
    <location>
        <position position="1"/>
    </location>
</feature>
<proteinExistence type="predicted"/>
<dbReference type="InterPro" id="IPR036220">
    <property type="entry name" value="UDP-Glc/GDP-Man_DH_C_sf"/>
</dbReference>
<accession>X1K496</accession>
<dbReference type="EMBL" id="BARU01040287">
    <property type="protein sequence ID" value="GAH76883.1"/>
    <property type="molecule type" value="Genomic_DNA"/>
</dbReference>
<evidence type="ECO:0000259" key="1">
    <source>
        <dbReference type="SMART" id="SM00984"/>
    </source>
</evidence>
<dbReference type="Pfam" id="PF03720">
    <property type="entry name" value="UDPG_MGDP_dh_C"/>
    <property type="match status" value="1"/>
</dbReference>
<dbReference type="Gene3D" id="3.40.50.720">
    <property type="entry name" value="NAD(P)-binding Rossmann-like Domain"/>
    <property type="match status" value="1"/>
</dbReference>
<comment type="caution">
    <text evidence="2">The sequence shown here is derived from an EMBL/GenBank/DDBJ whole genome shotgun (WGS) entry which is preliminary data.</text>
</comment>
<dbReference type="GO" id="GO:0051287">
    <property type="term" value="F:NAD binding"/>
    <property type="evidence" value="ECO:0007669"/>
    <property type="project" value="InterPro"/>
</dbReference>
<gene>
    <name evidence="2" type="ORF">S03H2_62303</name>
</gene>
<dbReference type="AlphaFoldDB" id="X1K496"/>
<reference evidence="2" key="1">
    <citation type="journal article" date="2014" name="Front. Microbiol.">
        <title>High frequency of phylogenetically diverse reductive dehalogenase-homologous genes in deep subseafloor sedimentary metagenomes.</title>
        <authorList>
            <person name="Kawai M."/>
            <person name="Futagami T."/>
            <person name="Toyoda A."/>
            <person name="Takaki Y."/>
            <person name="Nishi S."/>
            <person name="Hori S."/>
            <person name="Arai W."/>
            <person name="Tsubouchi T."/>
            <person name="Morono Y."/>
            <person name="Uchiyama I."/>
            <person name="Ito T."/>
            <person name="Fujiyama A."/>
            <person name="Inagaki F."/>
            <person name="Takami H."/>
        </authorList>
    </citation>
    <scope>NUCLEOTIDE SEQUENCE</scope>
    <source>
        <strain evidence="2">Expedition CK06-06</strain>
    </source>
</reference>